<feature type="domain" description="SLH" evidence="2">
    <location>
        <begin position="161"/>
        <end position="220"/>
    </location>
</feature>
<protein>
    <recommendedName>
        <fullName evidence="2">SLH domain-containing protein</fullName>
    </recommendedName>
</protein>
<feature type="domain" description="SLH" evidence="2">
    <location>
        <begin position="32"/>
        <end position="98"/>
    </location>
</feature>
<dbReference type="EMBL" id="JAGGKP010000001">
    <property type="protein sequence ID" value="MBP1935675.1"/>
    <property type="molecule type" value="Genomic_DNA"/>
</dbReference>
<gene>
    <name evidence="3" type="ORF">J2Z20_000536</name>
</gene>
<feature type="signal peptide" evidence="1">
    <location>
        <begin position="1"/>
        <end position="24"/>
    </location>
</feature>
<keyword evidence="1" id="KW-0732">Signal</keyword>
<evidence type="ECO:0000313" key="3">
    <source>
        <dbReference type="EMBL" id="MBP1935675.1"/>
    </source>
</evidence>
<evidence type="ECO:0000313" key="4">
    <source>
        <dbReference type="Proteomes" id="UP001519273"/>
    </source>
</evidence>
<comment type="caution">
    <text evidence="3">The sequence shown here is derived from an EMBL/GenBank/DDBJ whole genome shotgun (WGS) entry which is preliminary data.</text>
</comment>
<proteinExistence type="predicted"/>
<dbReference type="PANTHER" id="PTHR43308">
    <property type="entry name" value="OUTER MEMBRANE PROTEIN ALPHA-RELATED"/>
    <property type="match status" value="1"/>
</dbReference>
<keyword evidence="4" id="KW-1185">Reference proteome</keyword>
<dbReference type="PANTHER" id="PTHR43308:SF1">
    <property type="entry name" value="OUTER MEMBRANE PROTEIN ALPHA"/>
    <property type="match status" value="1"/>
</dbReference>
<dbReference type="RefSeq" id="WP_209845117.1">
    <property type="nucleotide sequence ID" value="NZ_CBCRVE010000001.1"/>
</dbReference>
<sequence>MKKKWLSTLLSVAMMTIAIPSAFAAAPAQNNVAQYFPSDVKGHWAANVLNDYVYAGILKGYNENGKVSLKPDSSVTRAEFVAMLVRAAEPATSVTQATYGTTATDATYGTATGATYGTTATGATYGATATEATYGTTVTGATYGTTVTDATYRNTGTQLPIVNVFSDVKQGDWFYTAVVEAYSLGIVKGVDATHFNPNGKITRAEISAILSRFFEKTIKFTGTASHFNDITSNWAKDDIVKLSEAGIATGYKDGGFHPKATATRAEAISLLSRAFLKENSQTVADETLINFVKQALLEQDQAFKNGTSDEMKSKVEKNNVGFAKDIELFIIDFNSKQVAGNKVELNLPKELNGQVVSKSDRFAVVKIAGDDTYYLRKTQDGWKIYGSDNLYKGL</sequence>
<evidence type="ECO:0000256" key="1">
    <source>
        <dbReference type="SAM" id="SignalP"/>
    </source>
</evidence>
<feature type="domain" description="SLH" evidence="2">
    <location>
        <begin position="222"/>
        <end position="285"/>
    </location>
</feature>
<dbReference type="InterPro" id="IPR051465">
    <property type="entry name" value="Cell_Envelope_Struct_Comp"/>
</dbReference>
<dbReference type="Pfam" id="PF00395">
    <property type="entry name" value="SLH"/>
    <property type="match status" value="3"/>
</dbReference>
<organism evidence="3 4">
    <name type="scientific">Paenibacillus sediminis</name>
    <dbReference type="NCBI Taxonomy" id="664909"/>
    <lineage>
        <taxon>Bacteria</taxon>
        <taxon>Bacillati</taxon>
        <taxon>Bacillota</taxon>
        <taxon>Bacilli</taxon>
        <taxon>Bacillales</taxon>
        <taxon>Paenibacillaceae</taxon>
        <taxon>Paenibacillus</taxon>
    </lineage>
</organism>
<dbReference type="InterPro" id="IPR001119">
    <property type="entry name" value="SLH_dom"/>
</dbReference>
<reference evidence="3 4" key="1">
    <citation type="submission" date="2021-03" db="EMBL/GenBank/DDBJ databases">
        <title>Genomic Encyclopedia of Type Strains, Phase IV (KMG-IV): sequencing the most valuable type-strain genomes for metagenomic binning, comparative biology and taxonomic classification.</title>
        <authorList>
            <person name="Goeker M."/>
        </authorList>
    </citation>
    <scope>NUCLEOTIDE SEQUENCE [LARGE SCALE GENOMIC DNA]</scope>
    <source>
        <strain evidence="3 4">DSM 23491</strain>
    </source>
</reference>
<feature type="chain" id="PRO_5045836673" description="SLH domain-containing protein" evidence="1">
    <location>
        <begin position="25"/>
        <end position="394"/>
    </location>
</feature>
<accession>A0ABS4GZH3</accession>
<dbReference type="Proteomes" id="UP001519273">
    <property type="component" value="Unassembled WGS sequence"/>
</dbReference>
<name>A0ABS4GZH3_9BACL</name>
<dbReference type="PROSITE" id="PS51272">
    <property type="entry name" value="SLH"/>
    <property type="match status" value="3"/>
</dbReference>
<evidence type="ECO:0000259" key="2">
    <source>
        <dbReference type="PROSITE" id="PS51272"/>
    </source>
</evidence>